<name>A0AC61DCZ3_9FIRM</name>
<sequence>MQKKYYGMIGAFIACLLIGMIGLNCLRSYGRRQGKIALQTLDGNPEVMKEVKITGSLFESYRNQAFEIENGKTVINVKEVLTQEELEHLWRGTSSISYSGSYLKEVKEPYRINNRAFLESSVRTDAIKTLKSKEERTWPGQKDVGIKEFVFHYSVDKITPKFEITFENFNHKKVKKNIIIPDYYIYDEEGSFEYEEVYTKYMDEDKMYLSQTSCHEREIKQEIYQPLSYALVLQNGKYYCTLPTTTAYRGNSGIYRIDTFFEGNWPSELTAYWNRDQENPLPIEPKGYEKLVDIPLEEGNLCVFGMSKIGDKLGVIVYRPQKQGQSLAFEVWLYNKEKQQFTDKIALGKVEAKESSRVILRPQGKLLHVALQGQQKVDIYSLELKGESLTLSGELKLPIDQEGYEMMEIYSTGEKLYLLEYMNVGAADRMGSLEEEFPTSLIGRNERNQIRVFENNVCIYKGELITDIYQDLMATGYMEIINERRLSEITFSKAGGEHD</sequence>
<reference evidence="1" key="1">
    <citation type="submission" date="2017-10" db="EMBL/GenBank/DDBJ databases">
        <title>Genome sequence of cellulolytic Lachnospiraceae bacterium XHS1971 isolated from hotspring sediment.</title>
        <authorList>
            <person name="Vasudevan G."/>
            <person name="Joshi A.J."/>
            <person name="Hivarkar S."/>
            <person name="Lanjekar V.B."/>
            <person name="Dhakephalkar P.K."/>
            <person name="Dagar S."/>
        </authorList>
    </citation>
    <scope>NUCLEOTIDE SEQUENCE</scope>
    <source>
        <strain evidence="1">XHS1971</strain>
    </source>
</reference>
<evidence type="ECO:0000313" key="2">
    <source>
        <dbReference type="Proteomes" id="UP000224460"/>
    </source>
</evidence>
<protein>
    <submittedName>
        <fullName evidence="1">Uncharacterized protein</fullName>
    </submittedName>
</protein>
<gene>
    <name evidence="1" type="ORF">CS063_10330</name>
</gene>
<dbReference type="EMBL" id="PEDL01000010">
    <property type="protein sequence ID" value="PHV70476.1"/>
    <property type="molecule type" value="Genomic_DNA"/>
</dbReference>
<organism evidence="1 2">
    <name type="scientific">Sporanaerobium hydrogeniformans</name>
    <dbReference type="NCBI Taxonomy" id="3072179"/>
    <lineage>
        <taxon>Bacteria</taxon>
        <taxon>Bacillati</taxon>
        <taxon>Bacillota</taxon>
        <taxon>Clostridia</taxon>
        <taxon>Lachnospirales</taxon>
        <taxon>Lachnospiraceae</taxon>
        <taxon>Sporanaerobium</taxon>
    </lineage>
</organism>
<accession>A0AC61DCZ3</accession>
<keyword evidence="2" id="KW-1185">Reference proteome</keyword>
<evidence type="ECO:0000313" key="1">
    <source>
        <dbReference type="EMBL" id="PHV70476.1"/>
    </source>
</evidence>
<comment type="caution">
    <text evidence="1">The sequence shown here is derived from an EMBL/GenBank/DDBJ whole genome shotgun (WGS) entry which is preliminary data.</text>
</comment>
<proteinExistence type="predicted"/>
<dbReference type="Proteomes" id="UP000224460">
    <property type="component" value="Unassembled WGS sequence"/>
</dbReference>